<dbReference type="NCBIfam" id="TIGR04183">
    <property type="entry name" value="Por_Secre_tail"/>
    <property type="match status" value="1"/>
</dbReference>
<feature type="domain" description="Secretion system C-terminal sorting" evidence="4">
    <location>
        <begin position="1473"/>
        <end position="1544"/>
    </location>
</feature>
<keyword evidence="1 3" id="KW-0732">Signal</keyword>
<dbReference type="Pfam" id="PF26628">
    <property type="entry name" value="DUF8202"/>
    <property type="match status" value="1"/>
</dbReference>
<evidence type="ECO:0000256" key="1">
    <source>
        <dbReference type="ARBA" id="ARBA00022729"/>
    </source>
</evidence>
<proteinExistence type="predicted"/>
<sequence>MKKTTFLPILLLIFTSFSAHLSAQEGPGGVGTSANNPFWFAADQLASASNNTAINSWTNIGGSILNATQNTAGKRPVFLDSQVNALPAIAFGGNDYLEIGDSGLLNDGGPFSKRTFALAITTGGDINTRQVVYEEGGSIRGLNIYIDNGMLYFGGYNLQNSDGSDSPWGYVSASTSITTNTNYILVFRFDGNAAKTGTLSAFVNGVAIGSANNIGQLYNHNNAVIGAQVADSYYHDGNNSGSEKFHFTGLISEMAVYAKALNVSERITLENYLSSKYAVAISAGSDRNSYDTATEGDFDFHSVGIGRNDNLDSYLTSSIGTGIVAIQNNTLNDGNFLIIASNQLSNTNLSPAPVGCSSNATNLYRTESTWRVSKNGSFNNTTFRLDIDSFNYSNTPFDDVQLEVSSTSNFTTGSTTLFNVSSVNGSTITFDNVNVADGNYIKFLLPSATPISRELPAGLSTLSNTKFWWRAENSNLANNSNVANWENEGDDPNNANQTSTSRQPLFLENQFNTYPAIQFDGIDDNLEIPNNINLNVGGPFSQRSFSVAFETSLDVATTQVLYEEGGNQRNLHVFIENNNLYVGGYNIPNSDGAGDNWNNKQISAPIVPNERYVLTFTYNGTSATDGDFTMYLNGDTIGSVSGVGLLYAHSGNINIGGNPDSIILNGSSASNNYFDGKMAEFIIHDYALNSEEILLLQNYLASKYDINLTTAYINIFNTTAAGNFDHDLVAVIAGLELTNKTDSQFGTGIVRLSNPSNFSTGKYLFIVSNTKEYSKLNLNDLNCNATAEDNLKLNAIWRVGKIGNLGSLDLELALSSLNIPNNAYTDIELLIDDNENFTSPTVISSVTNACETVSFSNVNFSNGDYFTFRINNLQPITWDGSQFLYGTGSNGAPGIEDAQRKLVINNGLPALLENDASVKCVTIVNSAELTLDANVNLNLSDDLNNQGIFNASDGILSLSGDSAQQLTGNTMNVGNFIISNPAGANINLATQETFYVQKLVEVNQGGVLNTNDNLTLQCDFTGPVQEMAQIANLSNGTINGKVTTEQCFPARRAFRLLASPVTTSTSINTNWQEGVHNTGVQPTDNLNPNNGYGTHITGSINGNNGFDATPSGNPSLFRFDNSTQQWDAVNNTLTNSLQAAEPYLLMVRGSRAIDVTSNAATPTNTKIRATGTILSGDQTFNTGFSNVEGDFNAFGNPYPAAVDMLEVLNDPATTNAGRYFYIFDPTLGGTPTPGQPGGRGAYVAIDVDNLSTEILPNGTQGTTEANRFLQPMQAAFFVTGNQNVQPVIKFQEDYKNTDEAGSDVFRSNSAITDVTNKNIRLYLFTEEAFTNGASYSDRLKVNFSENYTNAVDFQDAPKLFNQDENLSRNETGNLLSIEKRQLPEVGEILPLQISQYRTNSYIIQINISNIEKEVYLEDNYLGTSTLLENAENTLSFTVDPSSSSSGALDRFSLRFGDDNLNTDTIEQRVLSYYPNPIQDNQLFIEVGTQSNTSYQITIYNVLGQQVLIQQPANQNGKLHVRNLDFPSGLYYLILKNKEEGIQETLKIIKP</sequence>
<feature type="chain" id="PRO_5021278716" evidence="3">
    <location>
        <begin position="24"/>
        <end position="1550"/>
    </location>
</feature>
<dbReference type="GO" id="GO:0004553">
    <property type="term" value="F:hydrolase activity, hydrolyzing O-glycosyl compounds"/>
    <property type="evidence" value="ECO:0007669"/>
    <property type="project" value="UniProtKB-ARBA"/>
</dbReference>
<dbReference type="OrthoDB" id="2582440at2"/>
<dbReference type="Gene3D" id="2.60.120.200">
    <property type="match status" value="2"/>
</dbReference>
<evidence type="ECO:0000259" key="4">
    <source>
        <dbReference type="Pfam" id="PF18962"/>
    </source>
</evidence>
<evidence type="ECO:0000259" key="5">
    <source>
        <dbReference type="Pfam" id="PF26628"/>
    </source>
</evidence>
<feature type="region of interest" description="Disordered" evidence="2">
    <location>
        <begin position="480"/>
        <end position="500"/>
    </location>
</feature>
<feature type="signal peptide" evidence="3">
    <location>
        <begin position="1"/>
        <end position="23"/>
    </location>
</feature>
<reference evidence="6 7" key="1">
    <citation type="submission" date="2019-06" db="EMBL/GenBank/DDBJ databases">
        <title>Flavibacter putida gen. nov., sp. nov., a novel marine bacterium of the family Flavobacteriaceae isolated from coastal seawater.</title>
        <authorList>
            <person name="Feng X."/>
        </authorList>
    </citation>
    <scope>NUCLEOTIDE SEQUENCE [LARGE SCALE GENOMIC DNA]</scope>
    <source>
        <strain evidence="6 7">PLHSN227</strain>
    </source>
</reference>
<dbReference type="GO" id="GO:0005975">
    <property type="term" value="P:carbohydrate metabolic process"/>
    <property type="evidence" value="ECO:0007669"/>
    <property type="project" value="UniProtKB-ARBA"/>
</dbReference>
<gene>
    <name evidence="6" type="ORF">FKR84_11910</name>
</gene>
<evidence type="ECO:0000256" key="3">
    <source>
        <dbReference type="SAM" id="SignalP"/>
    </source>
</evidence>
<evidence type="ECO:0000313" key="6">
    <source>
        <dbReference type="EMBL" id="TQD34338.1"/>
    </source>
</evidence>
<dbReference type="EMBL" id="VIAR01000014">
    <property type="protein sequence ID" value="TQD34338.1"/>
    <property type="molecule type" value="Genomic_DNA"/>
</dbReference>
<dbReference type="RefSeq" id="WP_141422543.1">
    <property type="nucleotide sequence ID" value="NZ_VIAR01000014.1"/>
</dbReference>
<dbReference type="InterPro" id="IPR058515">
    <property type="entry name" value="DUF8202"/>
</dbReference>
<evidence type="ECO:0000256" key="2">
    <source>
        <dbReference type="SAM" id="MobiDB-lite"/>
    </source>
</evidence>
<dbReference type="InterPro" id="IPR013320">
    <property type="entry name" value="ConA-like_dom_sf"/>
</dbReference>
<keyword evidence="7" id="KW-1185">Reference proteome</keyword>
<comment type="caution">
    <text evidence="6">The sequence shown here is derived from an EMBL/GenBank/DDBJ whole genome shotgun (WGS) entry which is preliminary data.</text>
</comment>
<evidence type="ECO:0000313" key="7">
    <source>
        <dbReference type="Proteomes" id="UP000317169"/>
    </source>
</evidence>
<dbReference type="InterPro" id="IPR026444">
    <property type="entry name" value="Secre_tail"/>
</dbReference>
<dbReference type="Pfam" id="PF18962">
    <property type="entry name" value="Por_Secre_tail"/>
    <property type="match status" value="1"/>
</dbReference>
<dbReference type="SUPFAM" id="SSF49899">
    <property type="entry name" value="Concanavalin A-like lectins/glucanases"/>
    <property type="match status" value="2"/>
</dbReference>
<feature type="domain" description="DUF8202" evidence="5">
    <location>
        <begin position="267"/>
        <end position="438"/>
    </location>
</feature>
<dbReference type="Pfam" id="PF13385">
    <property type="entry name" value="Laminin_G_3"/>
    <property type="match status" value="2"/>
</dbReference>
<accession>A0A507ZEJ3</accession>
<organism evidence="6 7">
    <name type="scientific">Haloflavibacter putidus</name>
    <dbReference type="NCBI Taxonomy" id="2576776"/>
    <lineage>
        <taxon>Bacteria</taxon>
        <taxon>Pseudomonadati</taxon>
        <taxon>Bacteroidota</taxon>
        <taxon>Flavobacteriia</taxon>
        <taxon>Flavobacteriales</taxon>
        <taxon>Flavobacteriaceae</taxon>
        <taxon>Haloflavibacter</taxon>
    </lineage>
</organism>
<name>A0A507ZEJ3_9FLAO</name>
<dbReference type="Proteomes" id="UP000317169">
    <property type="component" value="Unassembled WGS sequence"/>
</dbReference>
<protein>
    <submittedName>
        <fullName evidence="6">T9SS type A sorting domain-containing protein</fullName>
    </submittedName>
</protein>